<dbReference type="EMBL" id="BDIP01006486">
    <property type="protein sequence ID" value="GCA64195.1"/>
    <property type="molecule type" value="Genomic_DNA"/>
</dbReference>
<dbReference type="Proteomes" id="UP000265618">
    <property type="component" value="Unassembled WGS sequence"/>
</dbReference>
<accession>A0A391NSE5</accession>
<comment type="caution">
    <text evidence="1">The sequence shown here is derived from an EMBL/GenBank/DDBJ whole genome shotgun (WGS) entry which is preliminary data.</text>
</comment>
<sequence>NRSRVAAV</sequence>
<feature type="non-terminal residue" evidence="1">
    <location>
        <position position="1"/>
    </location>
</feature>
<evidence type="ECO:0000313" key="2">
    <source>
        <dbReference type="Proteomes" id="UP000265618"/>
    </source>
</evidence>
<proteinExistence type="predicted"/>
<reference evidence="1 2" key="1">
    <citation type="journal article" date="2018" name="PLoS ONE">
        <title>The draft genome of Kipferlia bialata reveals reductive genome evolution in fornicate parasites.</title>
        <authorList>
            <person name="Tanifuji G."/>
            <person name="Takabayashi S."/>
            <person name="Kume K."/>
            <person name="Takagi M."/>
            <person name="Nakayama T."/>
            <person name="Kamikawa R."/>
            <person name="Inagaki Y."/>
            <person name="Hashimoto T."/>
        </authorList>
    </citation>
    <scope>NUCLEOTIDE SEQUENCE [LARGE SCALE GENOMIC DNA]</scope>
    <source>
        <strain evidence="1">NY0173</strain>
    </source>
</reference>
<organism evidence="1 2">
    <name type="scientific">Kipferlia bialata</name>
    <dbReference type="NCBI Taxonomy" id="797122"/>
    <lineage>
        <taxon>Eukaryota</taxon>
        <taxon>Metamonada</taxon>
        <taxon>Carpediemonas-like organisms</taxon>
        <taxon>Kipferlia</taxon>
    </lineage>
</organism>
<gene>
    <name evidence="1" type="ORF">KIPB_013536</name>
</gene>
<evidence type="ECO:0000313" key="1">
    <source>
        <dbReference type="EMBL" id="GCA64195.1"/>
    </source>
</evidence>
<protein>
    <submittedName>
        <fullName evidence="1">Uncharacterized protein</fullName>
    </submittedName>
</protein>
<name>A0A391NSE5_9EUKA</name>
<keyword evidence="2" id="KW-1185">Reference proteome</keyword>